<evidence type="ECO:0000256" key="2">
    <source>
        <dbReference type="ARBA" id="ARBA00022448"/>
    </source>
</evidence>
<dbReference type="FunFam" id="1.10.110.10:FF:000002">
    <property type="entry name" value="Non-specific lipid-transfer protein"/>
    <property type="match status" value="1"/>
</dbReference>
<comment type="function">
    <text evidence="4">Plant non-specific lipid-transfer proteins transfer phospholipids as well as galactolipids across membranes. May play a role in wax or cutin deposition in the cell walls of expanding epidermal cells and certain secretory tissues.</text>
</comment>
<feature type="domain" description="Bifunctional inhibitor/plant lipid transfer protein/seed storage helical" evidence="6">
    <location>
        <begin position="31"/>
        <end position="116"/>
    </location>
</feature>
<keyword evidence="4" id="KW-0446">Lipid-binding</keyword>
<evidence type="ECO:0000256" key="1">
    <source>
        <dbReference type="ARBA" id="ARBA00009748"/>
    </source>
</evidence>
<organism evidence="7 8">
    <name type="scientific">Aquilegia coerulea</name>
    <name type="common">Rocky mountain columbine</name>
    <dbReference type="NCBI Taxonomy" id="218851"/>
    <lineage>
        <taxon>Eukaryota</taxon>
        <taxon>Viridiplantae</taxon>
        <taxon>Streptophyta</taxon>
        <taxon>Embryophyta</taxon>
        <taxon>Tracheophyta</taxon>
        <taxon>Spermatophyta</taxon>
        <taxon>Magnoliopsida</taxon>
        <taxon>Ranunculales</taxon>
        <taxon>Ranunculaceae</taxon>
        <taxon>Thalictroideae</taxon>
        <taxon>Aquilegia</taxon>
    </lineage>
</organism>
<dbReference type="InterPro" id="IPR016140">
    <property type="entry name" value="Bifunc_inhib/LTP/seed_store"/>
</dbReference>
<evidence type="ECO:0000313" key="8">
    <source>
        <dbReference type="Proteomes" id="UP000230069"/>
    </source>
</evidence>
<evidence type="ECO:0000259" key="6">
    <source>
        <dbReference type="SMART" id="SM00499"/>
    </source>
</evidence>
<accession>A0A2G5CMI7</accession>
<sequence>MASSMMFKLTCVLVACMLVMSASCAEATITCGFVASKVAPCVNYLRGTGGAVPPACCTGVRTINAAATSTPDRQTACRCLKTTASSIKGLNQGLVSSLPNKCGVSIPYPISPSTDCSKVR</sequence>
<gene>
    <name evidence="7" type="ORF">AQUCO_04500226v1</name>
</gene>
<dbReference type="FunCoup" id="A0A2G5CMI7">
    <property type="interactions" value="72"/>
</dbReference>
<keyword evidence="5" id="KW-0732">Signal</keyword>
<dbReference type="AlphaFoldDB" id="A0A2G5CMI7"/>
<keyword evidence="8" id="KW-1185">Reference proteome</keyword>
<dbReference type="GO" id="GO:0008289">
    <property type="term" value="F:lipid binding"/>
    <property type="evidence" value="ECO:0007669"/>
    <property type="project" value="UniProtKB-KW"/>
</dbReference>
<reference evidence="7 8" key="1">
    <citation type="submission" date="2017-09" db="EMBL/GenBank/DDBJ databases">
        <title>WGS assembly of Aquilegia coerulea Goldsmith.</title>
        <authorList>
            <person name="Hodges S."/>
            <person name="Kramer E."/>
            <person name="Nordborg M."/>
            <person name="Tomkins J."/>
            <person name="Borevitz J."/>
            <person name="Derieg N."/>
            <person name="Yan J."/>
            <person name="Mihaltcheva S."/>
            <person name="Hayes R.D."/>
            <person name="Rokhsar D."/>
        </authorList>
    </citation>
    <scope>NUCLEOTIDE SEQUENCE [LARGE SCALE GENOMIC DNA]</scope>
    <source>
        <strain evidence="8">cv. Goldsmith</strain>
    </source>
</reference>
<protein>
    <recommendedName>
        <fullName evidence="4">Non-specific lipid-transfer protein</fullName>
    </recommendedName>
</protein>
<dbReference type="Proteomes" id="UP000230069">
    <property type="component" value="Unassembled WGS sequence"/>
</dbReference>
<dbReference type="InterPro" id="IPR036312">
    <property type="entry name" value="Bifun_inhib/LTP/seed_sf"/>
</dbReference>
<keyword evidence="2 4" id="KW-0813">Transport</keyword>
<dbReference type="InterPro" id="IPR000528">
    <property type="entry name" value="Plant_nsLTP"/>
</dbReference>
<dbReference type="Gene3D" id="1.10.110.10">
    <property type="entry name" value="Plant lipid-transfer and hydrophobic proteins"/>
    <property type="match status" value="1"/>
</dbReference>
<evidence type="ECO:0000256" key="3">
    <source>
        <dbReference type="ARBA" id="ARBA00023157"/>
    </source>
</evidence>
<dbReference type="OrthoDB" id="1890443at2759"/>
<dbReference type="GO" id="GO:0006869">
    <property type="term" value="P:lipid transport"/>
    <property type="evidence" value="ECO:0007669"/>
    <property type="project" value="InterPro"/>
</dbReference>
<dbReference type="Pfam" id="PF00234">
    <property type="entry name" value="Tryp_alpha_amyl"/>
    <property type="match status" value="1"/>
</dbReference>
<keyword evidence="3" id="KW-1015">Disulfide bond</keyword>
<dbReference type="CDD" id="cd01960">
    <property type="entry name" value="nsLTP1"/>
    <property type="match status" value="1"/>
</dbReference>
<evidence type="ECO:0000256" key="4">
    <source>
        <dbReference type="RuleBase" id="RU000628"/>
    </source>
</evidence>
<feature type="chain" id="PRO_5013639968" description="Non-specific lipid-transfer protein" evidence="5">
    <location>
        <begin position="28"/>
        <end position="120"/>
    </location>
</feature>
<evidence type="ECO:0000313" key="7">
    <source>
        <dbReference type="EMBL" id="PIA32469.1"/>
    </source>
</evidence>
<dbReference type="PROSITE" id="PS00597">
    <property type="entry name" value="PLANT_LTP"/>
    <property type="match status" value="1"/>
</dbReference>
<dbReference type="PANTHER" id="PTHR33076">
    <property type="entry name" value="NON-SPECIFIC LIPID-TRANSFER PROTEIN 2-RELATED"/>
    <property type="match status" value="1"/>
</dbReference>
<dbReference type="STRING" id="218851.A0A2G5CMI7"/>
<name>A0A2G5CMI7_AQUCA</name>
<dbReference type="SUPFAM" id="SSF47699">
    <property type="entry name" value="Bifunctional inhibitor/lipid-transfer protein/seed storage 2S albumin"/>
    <property type="match status" value="1"/>
</dbReference>
<evidence type="ECO:0000256" key="5">
    <source>
        <dbReference type="SAM" id="SignalP"/>
    </source>
</evidence>
<dbReference type="InParanoid" id="A0A2G5CMI7"/>
<dbReference type="SMART" id="SM00499">
    <property type="entry name" value="AAI"/>
    <property type="match status" value="1"/>
</dbReference>
<dbReference type="EMBL" id="KZ305062">
    <property type="protein sequence ID" value="PIA32469.1"/>
    <property type="molecule type" value="Genomic_DNA"/>
</dbReference>
<proteinExistence type="inferred from homology"/>
<comment type="similarity">
    <text evidence="1 4">Belongs to the plant LTP family.</text>
</comment>
<feature type="signal peptide" evidence="5">
    <location>
        <begin position="1"/>
        <end position="27"/>
    </location>
</feature>
<dbReference type="PRINTS" id="PR00382">
    <property type="entry name" value="LIPIDTRNSFER"/>
</dbReference>